<dbReference type="InterPro" id="IPR013154">
    <property type="entry name" value="ADH-like_N"/>
</dbReference>
<sequence length="345" mass="35815">MSAAVGEIPESMRCSVLRAAGELEVQQRAVPRPAPREVLVRVGAVGTCGSDVHYFTHGRIGRFVVREPLVLGHEPSGRIVAVGTGVDASRIGQRVSIEPGVPCRRCRYCHRGEYNLCPDIAFFATPPFDGAFSEYVTIADDFAHPVPDSVSDDAAALLEPLSVAIWANRKAGTGLGSRVLVAGAGPIGLLVAQVARVQGAAQVVVTDLDAGRRATALDNGATDVLDPRDGDPAARGVDVDVFVDCSGAPPAVTAGIGAVRAGGTVVLVGMGADEMTLPVSSLQSREITLTGTFRYAETWPTAVQLAASGAVDLDRLVTAHVDLDHVADALSPDPAAAHVKIVVRP</sequence>
<dbReference type="InterPro" id="IPR045306">
    <property type="entry name" value="SDH-like"/>
</dbReference>
<dbReference type="GO" id="GO:0008270">
    <property type="term" value="F:zinc ion binding"/>
    <property type="evidence" value="ECO:0007669"/>
    <property type="project" value="InterPro"/>
</dbReference>
<dbReference type="InterPro" id="IPR020843">
    <property type="entry name" value="ER"/>
</dbReference>
<dbReference type="InterPro" id="IPR002328">
    <property type="entry name" value="ADH_Zn_CS"/>
</dbReference>
<evidence type="ECO:0000256" key="7">
    <source>
        <dbReference type="RuleBase" id="RU361277"/>
    </source>
</evidence>
<keyword evidence="5" id="KW-0560">Oxidoreductase</keyword>
<dbReference type="PROSITE" id="PS00059">
    <property type="entry name" value="ADH_ZINC"/>
    <property type="match status" value="1"/>
</dbReference>
<dbReference type="SUPFAM" id="SSF50129">
    <property type="entry name" value="GroES-like"/>
    <property type="match status" value="1"/>
</dbReference>
<name>A0A4Q7UUV1_PSEST</name>
<evidence type="ECO:0000256" key="4">
    <source>
        <dbReference type="ARBA" id="ARBA00022833"/>
    </source>
</evidence>
<comment type="caution">
    <text evidence="9">The sequence shown here is derived from an EMBL/GenBank/DDBJ whole genome shotgun (WGS) entry which is preliminary data.</text>
</comment>
<proteinExistence type="inferred from homology"/>
<evidence type="ECO:0000256" key="5">
    <source>
        <dbReference type="ARBA" id="ARBA00023002"/>
    </source>
</evidence>
<feature type="domain" description="Enoyl reductase (ER)" evidence="8">
    <location>
        <begin position="21"/>
        <end position="343"/>
    </location>
</feature>
<evidence type="ECO:0000259" key="8">
    <source>
        <dbReference type="SMART" id="SM00829"/>
    </source>
</evidence>
<comment type="similarity">
    <text evidence="2 7">Belongs to the zinc-containing alcohol dehydrogenase family.</text>
</comment>
<dbReference type="PANTHER" id="PTHR43161">
    <property type="entry name" value="SORBITOL DEHYDROGENASE"/>
    <property type="match status" value="1"/>
</dbReference>
<dbReference type="Pfam" id="PF08240">
    <property type="entry name" value="ADH_N"/>
    <property type="match status" value="1"/>
</dbReference>
<protein>
    <submittedName>
        <fullName evidence="9">L-iditol 2-dehydrogenase</fullName>
    </submittedName>
</protein>
<dbReference type="GO" id="GO:0016616">
    <property type="term" value="F:oxidoreductase activity, acting on the CH-OH group of donors, NAD or NADP as acceptor"/>
    <property type="evidence" value="ECO:0007669"/>
    <property type="project" value="InterPro"/>
</dbReference>
<accession>A0A4Q7UUV1</accession>
<dbReference type="SMART" id="SM00829">
    <property type="entry name" value="PKS_ER"/>
    <property type="match status" value="1"/>
</dbReference>
<dbReference type="FunFam" id="3.40.50.720:FF:000068">
    <property type="entry name" value="Sorbitol dehydrogenase"/>
    <property type="match status" value="1"/>
</dbReference>
<keyword evidence="10" id="KW-1185">Reference proteome</keyword>
<reference evidence="9 10" key="1">
    <citation type="submission" date="2019-02" db="EMBL/GenBank/DDBJ databases">
        <title>Sequencing the genomes of 1000 actinobacteria strains.</title>
        <authorList>
            <person name="Klenk H.-P."/>
        </authorList>
    </citation>
    <scope>NUCLEOTIDE SEQUENCE [LARGE SCALE GENOMIC DNA]</scope>
    <source>
        <strain evidence="9 10">DSM 45779</strain>
    </source>
</reference>
<keyword evidence="6" id="KW-0520">NAD</keyword>
<dbReference type="CDD" id="cd05285">
    <property type="entry name" value="sorbitol_DH"/>
    <property type="match status" value="1"/>
</dbReference>
<dbReference type="RefSeq" id="WP_242622868.1">
    <property type="nucleotide sequence ID" value="NZ_SHKL01000001.1"/>
</dbReference>
<gene>
    <name evidence="9" type="ORF">EV383_0642</name>
</gene>
<evidence type="ECO:0000256" key="2">
    <source>
        <dbReference type="ARBA" id="ARBA00008072"/>
    </source>
</evidence>
<evidence type="ECO:0000256" key="3">
    <source>
        <dbReference type="ARBA" id="ARBA00022723"/>
    </source>
</evidence>
<dbReference type="AlphaFoldDB" id="A0A4Q7UUV1"/>
<dbReference type="InterPro" id="IPR013149">
    <property type="entry name" value="ADH-like_C"/>
</dbReference>
<evidence type="ECO:0000256" key="6">
    <source>
        <dbReference type="ARBA" id="ARBA00023027"/>
    </source>
</evidence>
<dbReference type="Pfam" id="PF00107">
    <property type="entry name" value="ADH_zinc_N"/>
    <property type="match status" value="1"/>
</dbReference>
<comment type="cofactor">
    <cofactor evidence="1 7">
        <name>Zn(2+)</name>
        <dbReference type="ChEBI" id="CHEBI:29105"/>
    </cofactor>
</comment>
<evidence type="ECO:0000256" key="1">
    <source>
        <dbReference type="ARBA" id="ARBA00001947"/>
    </source>
</evidence>
<dbReference type="Gene3D" id="3.40.50.720">
    <property type="entry name" value="NAD(P)-binding Rossmann-like Domain"/>
    <property type="match status" value="1"/>
</dbReference>
<organism evidence="9 10">
    <name type="scientific">Pseudonocardia sediminis</name>
    <dbReference type="NCBI Taxonomy" id="1397368"/>
    <lineage>
        <taxon>Bacteria</taxon>
        <taxon>Bacillati</taxon>
        <taxon>Actinomycetota</taxon>
        <taxon>Actinomycetes</taxon>
        <taxon>Pseudonocardiales</taxon>
        <taxon>Pseudonocardiaceae</taxon>
        <taxon>Pseudonocardia</taxon>
    </lineage>
</organism>
<dbReference type="SUPFAM" id="SSF51735">
    <property type="entry name" value="NAD(P)-binding Rossmann-fold domains"/>
    <property type="match status" value="1"/>
</dbReference>
<dbReference type="PANTHER" id="PTHR43161:SF9">
    <property type="entry name" value="SORBITOL DEHYDROGENASE"/>
    <property type="match status" value="1"/>
</dbReference>
<evidence type="ECO:0000313" key="9">
    <source>
        <dbReference type="EMBL" id="RZT83823.1"/>
    </source>
</evidence>
<dbReference type="InterPro" id="IPR011032">
    <property type="entry name" value="GroES-like_sf"/>
</dbReference>
<keyword evidence="3 7" id="KW-0479">Metal-binding</keyword>
<evidence type="ECO:0000313" key="10">
    <source>
        <dbReference type="Proteomes" id="UP000291591"/>
    </source>
</evidence>
<dbReference type="InterPro" id="IPR036291">
    <property type="entry name" value="NAD(P)-bd_dom_sf"/>
</dbReference>
<dbReference type="EMBL" id="SHKL01000001">
    <property type="protein sequence ID" value="RZT83823.1"/>
    <property type="molecule type" value="Genomic_DNA"/>
</dbReference>
<dbReference type="Gene3D" id="3.90.180.10">
    <property type="entry name" value="Medium-chain alcohol dehydrogenases, catalytic domain"/>
    <property type="match status" value="1"/>
</dbReference>
<dbReference type="Proteomes" id="UP000291591">
    <property type="component" value="Unassembled WGS sequence"/>
</dbReference>
<keyword evidence="4 7" id="KW-0862">Zinc</keyword>